<dbReference type="GO" id="GO:0004651">
    <property type="term" value="F:polynucleotide 5'-phosphatase activity"/>
    <property type="evidence" value="ECO:0007669"/>
    <property type="project" value="UniProtKB-UniRule"/>
</dbReference>
<sequence length="74" mass="8774">MVTKTRAKDYKGERIQYKHTNEIDRFYAIPNSNSKWRIVPNGIIEKERIADLNIHSPNQPLDFRISVNVEHPRN</sequence>
<gene>
    <name evidence="10" type="ORF">RO3G_02939</name>
</gene>
<evidence type="ECO:0000313" key="11">
    <source>
        <dbReference type="Proteomes" id="UP000009138"/>
    </source>
</evidence>
<dbReference type="AlphaFoldDB" id="I1BPV5"/>
<dbReference type="InParanoid" id="I1BPV5"/>
<dbReference type="InterPro" id="IPR033469">
    <property type="entry name" value="CYTH-like_dom_sf"/>
</dbReference>
<dbReference type="Pfam" id="PF02940">
    <property type="entry name" value="mRNA_triPase"/>
    <property type="match status" value="1"/>
</dbReference>
<dbReference type="OrthoDB" id="272147at2759"/>
<dbReference type="GeneID" id="93609911"/>
<dbReference type="PANTHER" id="PTHR28118">
    <property type="entry name" value="POLYNUCLEOTIDE 5'-TRIPHOSPHATASE-RELATED"/>
    <property type="match status" value="1"/>
</dbReference>
<dbReference type="Proteomes" id="UP000009138">
    <property type="component" value="Unassembled WGS sequence"/>
</dbReference>
<name>I1BPV5_RHIO9</name>
<dbReference type="InterPro" id="IPR040343">
    <property type="entry name" value="Cet1/Ctl1"/>
</dbReference>
<comment type="subunit">
    <text evidence="8">Heterodimer. The mRNA-capping enzyme is composed of two separate chains alpha and beta, respectively a mRNA guanylyltransferase and an mRNA 5'-triphosphate monophosphatase.</text>
</comment>
<accession>I1BPV5</accession>
<dbReference type="PANTHER" id="PTHR28118:SF1">
    <property type="entry name" value="POLYNUCLEOTIDE 5'-TRIPHOSPHATASE CTL1-RELATED"/>
    <property type="match status" value="1"/>
</dbReference>
<evidence type="ECO:0000256" key="7">
    <source>
        <dbReference type="ARBA" id="ARBA00047740"/>
    </source>
</evidence>
<evidence type="ECO:0000256" key="3">
    <source>
        <dbReference type="ARBA" id="ARBA00006345"/>
    </source>
</evidence>
<comment type="subcellular location">
    <subcellularLocation>
        <location evidence="2 8">Nucleus</location>
    </subcellularLocation>
</comment>
<dbReference type="GO" id="GO:0006370">
    <property type="term" value="P:7-methylguanosine mRNA capping"/>
    <property type="evidence" value="ECO:0007669"/>
    <property type="project" value="UniProtKB-UniRule"/>
</dbReference>
<dbReference type="RefSeq" id="XP_067513631.1">
    <property type="nucleotide sequence ID" value="XM_067657530.1"/>
</dbReference>
<dbReference type="InterPro" id="IPR037009">
    <property type="entry name" value="mRNA_triPase_Cet1_sf"/>
</dbReference>
<evidence type="ECO:0000259" key="9">
    <source>
        <dbReference type="Pfam" id="PF02940"/>
    </source>
</evidence>
<keyword evidence="5 8" id="KW-0378">Hydrolase</keyword>
<keyword evidence="4 8" id="KW-0507">mRNA processing</keyword>
<keyword evidence="6 8" id="KW-0539">Nucleus</keyword>
<proteinExistence type="inferred from homology"/>
<dbReference type="Gene3D" id="3.20.100.10">
    <property type="entry name" value="mRNA triphosphatase Cet1-like"/>
    <property type="match status" value="1"/>
</dbReference>
<dbReference type="VEuPathDB" id="FungiDB:RO3G_02939"/>
<comment type="catalytic activity">
    <reaction evidence="7">
        <text>a 5'-end triphospho-ribonucleoside in mRNA + H2O = a 5'-end diphospho-ribonucleoside in mRNA + phosphate + H(+)</text>
        <dbReference type="Rhea" id="RHEA:67004"/>
        <dbReference type="Rhea" id="RHEA-COMP:17164"/>
        <dbReference type="Rhea" id="RHEA-COMP:17165"/>
        <dbReference type="ChEBI" id="CHEBI:15377"/>
        <dbReference type="ChEBI" id="CHEBI:15378"/>
        <dbReference type="ChEBI" id="CHEBI:43474"/>
        <dbReference type="ChEBI" id="CHEBI:167616"/>
        <dbReference type="ChEBI" id="CHEBI:167618"/>
        <dbReference type="EC" id="3.6.1.74"/>
    </reaction>
    <physiologicalReaction direction="left-to-right" evidence="7">
        <dbReference type="Rhea" id="RHEA:67005"/>
    </physiologicalReaction>
</comment>
<evidence type="ECO:0000256" key="2">
    <source>
        <dbReference type="ARBA" id="ARBA00004123"/>
    </source>
</evidence>
<organism evidence="10 11">
    <name type="scientific">Rhizopus delemar (strain RA 99-880 / ATCC MYA-4621 / FGSC 9543 / NRRL 43880)</name>
    <name type="common">Mucormycosis agent</name>
    <name type="synonym">Rhizopus arrhizus var. delemar</name>
    <dbReference type="NCBI Taxonomy" id="246409"/>
    <lineage>
        <taxon>Eukaryota</taxon>
        <taxon>Fungi</taxon>
        <taxon>Fungi incertae sedis</taxon>
        <taxon>Mucoromycota</taxon>
        <taxon>Mucoromycotina</taxon>
        <taxon>Mucoromycetes</taxon>
        <taxon>Mucorales</taxon>
        <taxon>Mucorineae</taxon>
        <taxon>Rhizopodaceae</taxon>
        <taxon>Rhizopus</taxon>
    </lineage>
</organism>
<feature type="domain" description="mRNA triphosphatase Cet1-like" evidence="9">
    <location>
        <begin position="7"/>
        <end position="72"/>
    </location>
</feature>
<dbReference type="STRING" id="246409.I1BPV5"/>
<comment type="function">
    <text evidence="8">First step of mRNA capping. Converts the 5'-triphosphate end of a nascent mRNA chain into a diphosphate end.</text>
</comment>
<comment type="similarity">
    <text evidence="3 8">Belongs to the fungal TPase family.</text>
</comment>
<dbReference type="eggNOG" id="ENOG502RZAX">
    <property type="taxonomic scope" value="Eukaryota"/>
</dbReference>
<reference evidence="10 11" key="1">
    <citation type="journal article" date="2009" name="PLoS Genet.">
        <title>Genomic analysis of the basal lineage fungus Rhizopus oryzae reveals a whole-genome duplication.</title>
        <authorList>
            <person name="Ma L.-J."/>
            <person name="Ibrahim A.S."/>
            <person name="Skory C."/>
            <person name="Grabherr M.G."/>
            <person name="Burger G."/>
            <person name="Butler M."/>
            <person name="Elias M."/>
            <person name="Idnurm A."/>
            <person name="Lang B.F."/>
            <person name="Sone T."/>
            <person name="Abe A."/>
            <person name="Calvo S.E."/>
            <person name="Corrochano L.M."/>
            <person name="Engels R."/>
            <person name="Fu J."/>
            <person name="Hansberg W."/>
            <person name="Kim J.-M."/>
            <person name="Kodira C.D."/>
            <person name="Koehrsen M.J."/>
            <person name="Liu B."/>
            <person name="Miranda-Saavedra D."/>
            <person name="O'Leary S."/>
            <person name="Ortiz-Castellanos L."/>
            <person name="Poulter R."/>
            <person name="Rodriguez-Romero J."/>
            <person name="Ruiz-Herrera J."/>
            <person name="Shen Y.-Q."/>
            <person name="Zeng Q."/>
            <person name="Galagan J."/>
            <person name="Birren B.W."/>
            <person name="Cuomo C.A."/>
            <person name="Wickes B.L."/>
        </authorList>
    </citation>
    <scope>NUCLEOTIDE SEQUENCE [LARGE SCALE GENOMIC DNA]</scope>
    <source>
        <strain evidence="11">RA 99-880 / ATCC MYA-4621 / FGSC 9543 / NRRL 43880</strain>
    </source>
</reference>
<evidence type="ECO:0000256" key="4">
    <source>
        <dbReference type="ARBA" id="ARBA00022664"/>
    </source>
</evidence>
<comment type="cofactor">
    <cofactor evidence="1 8">
        <name>Mg(2+)</name>
        <dbReference type="ChEBI" id="CHEBI:18420"/>
    </cofactor>
</comment>
<dbReference type="InterPro" id="IPR004206">
    <property type="entry name" value="mRNA_triPase_Cet1"/>
</dbReference>
<evidence type="ECO:0000256" key="5">
    <source>
        <dbReference type="ARBA" id="ARBA00022801"/>
    </source>
</evidence>
<dbReference type="GO" id="GO:0140818">
    <property type="term" value="F:mRNA 5'-triphosphate monophosphatase activity"/>
    <property type="evidence" value="ECO:0007669"/>
    <property type="project" value="UniProtKB-EC"/>
</dbReference>
<evidence type="ECO:0000313" key="10">
    <source>
        <dbReference type="EMBL" id="EIE78235.1"/>
    </source>
</evidence>
<dbReference type="EC" id="3.6.1.74" evidence="8"/>
<protein>
    <recommendedName>
        <fullName evidence="8">mRNA-capping enzyme subunit beta</fullName>
        <ecNumber evidence="8">3.6.1.74</ecNumber>
    </recommendedName>
    <alternativeName>
        <fullName evidence="8">mRNA 5'-phosphatase</fullName>
    </alternativeName>
    <alternativeName>
        <fullName evidence="8">mRNA 5'-triphosphate monophosphatase</fullName>
    </alternativeName>
</protein>
<evidence type="ECO:0000256" key="6">
    <source>
        <dbReference type="ARBA" id="ARBA00023242"/>
    </source>
</evidence>
<keyword evidence="11" id="KW-1185">Reference proteome</keyword>
<keyword evidence="8" id="KW-0506">mRNA capping</keyword>
<dbReference type="SUPFAM" id="SSF55154">
    <property type="entry name" value="CYTH-like phosphatases"/>
    <property type="match status" value="1"/>
</dbReference>
<evidence type="ECO:0000256" key="1">
    <source>
        <dbReference type="ARBA" id="ARBA00001946"/>
    </source>
</evidence>
<evidence type="ECO:0000256" key="8">
    <source>
        <dbReference type="RuleBase" id="RU367053"/>
    </source>
</evidence>
<dbReference type="GO" id="GO:0031533">
    <property type="term" value="C:mRNA capping enzyme complex"/>
    <property type="evidence" value="ECO:0007669"/>
    <property type="project" value="UniProtKB-UniRule"/>
</dbReference>
<dbReference type="EMBL" id="CH476733">
    <property type="protein sequence ID" value="EIE78235.1"/>
    <property type="molecule type" value="Genomic_DNA"/>
</dbReference>